<evidence type="ECO:0000259" key="13">
    <source>
        <dbReference type="PROSITE" id="PS51776"/>
    </source>
</evidence>
<dbReference type="PROSITE" id="PS51777">
    <property type="entry name" value="RH2"/>
    <property type="match status" value="1"/>
</dbReference>
<dbReference type="OrthoDB" id="10069524at2759"/>
<feature type="domain" description="RH1" evidence="13">
    <location>
        <begin position="6"/>
        <end position="92"/>
    </location>
</feature>
<feature type="coiled-coil region" evidence="12">
    <location>
        <begin position="172"/>
        <end position="234"/>
    </location>
</feature>
<evidence type="ECO:0000256" key="11">
    <source>
        <dbReference type="ARBA" id="ARBA00040819"/>
    </source>
</evidence>
<dbReference type="SUPFAM" id="SSF161256">
    <property type="entry name" value="RILP dimerisation region"/>
    <property type="match status" value="1"/>
</dbReference>
<dbReference type="STRING" id="137246.A0A401RZS1"/>
<keyword evidence="16" id="KW-1185">Reference proteome</keyword>
<feature type="coiled-coil region" evidence="12">
    <location>
        <begin position="105"/>
        <end position="139"/>
    </location>
</feature>
<dbReference type="Pfam" id="PF11461">
    <property type="entry name" value="RILP"/>
    <property type="match status" value="1"/>
</dbReference>
<dbReference type="GO" id="GO:0005813">
    <property type="term" value="C:centrosome"/>
    <property type="evidence" value="ECO:0007669"/>
    <property type="project" value="UniProtKB-SubCell"/>
</dbReference>
<dbReference type="FunFam" id="1.20.58.1770:FF:000003">
    <property type="entry name" value="RILP-like protein 2 isoform X1"/>
    <property type="match status" value="1"/>
</dbReference>
<dbReference type="InterPro" id="IPR051241">
    <property type="entry name" value="DZIP_RILPL"/>
</dbReference>
<dbReference type="GO" id="GO:0036064">
    <property type="term" value="C:ciliary basal body"/>
    <property type="evidence" value="ECO:0007669"/>
    <property type="project" value="TreeGrafter"/>
</dbReference>
<dbReference type="PANTHER" id="PTHR21502">
    <property type="entry name" value="ZINC FINGER PROTEIN DZIP1"/>
    <property type="match status" value="1"/>
</dbReference>
<dbReference type="Gene3D" id="1.20.58.1770">
    <property type="match status" value="1"/>
</dbReference>
<dbReference type="AlphaFoldDB" id="A0A401RZS1"/>
<keyword evidence="6" id="KW-0653">Protein transport</keyword>
<comment type="caution">
    <text evidence="15">The sequence shown here is derived from an EMBL/GenBank/DDBJ whole genome shotgun (WGS) entry which is preliminary data.</text>
</comment>
<dbReference type="GO" id="GO:0060271">
    <property type="term" value="P:cilium assembly"/>
    <property type="evidence" value="ECO:0007669"/>
    <property type="project" value="TreeGrafter"/>
</dbReference>
<proteinExistence type="predicted"/>
<dbReference type="CDD" id="cd14445">
    <property type="entry name" value="RILP-like"/>
    <property type="match status" value="1"/>
</dbReference>
<evidence type="ECO:0000256" key="2">
    <source>
        <dbReference type="ARBA" id="ARBA00004300"/>
    </source>
</evidence>
<dbReference type="GO" id="GO:0005829">
    <property type="term" value="C:cytosol"/>
    <property type="evidence" value="ECO:0007669"/>
    <property type="project" value="UniProtKB-SubCell"/>
</dbReference>
<evidence type="ECO:0000256" key="8">
    <source>
        <dbReference type="ARBA" id="ARBA00023069"/>
    </source>
</evidence>
<dbReference type="Proteomes" id="UP000287033">
    <property type="component" value="Unassembled WGS sequence"/>
</dbReference>
<keyword evidence="7 12" id="KW-0175">Coiled coil</keyword>
<name>A0A401RZS1_CHIPU</name>
<evidence type="ECO:0000256" key="7">
    <source>
        <dbReference type="ARBA" id="ARBA00023054"/>
    </source>
</evidence>
<sequence>MDTEACLLSCLDKPASNLGVNDVYEIAKLIGTELEKLIDSHGKKVVEGLIPKIVRILEMLESFVTRNGNTEQELIRAFVRLQDGERSTGHYKDLDHKTSTWHKPIQELQKQISQLTDENQRLVNQLVEIQSQEDSLSKKEREVMLKLKEVVDQQRDEIRAKGHEIYCKNEDVDALQQQLDRVLKVNDDLRHKINVVQTQLRNVLEKKAELEVTVQQKEKEINRLQLNLTEVQAENTGEKFTDVSTINMADKIIIDVNDPNRPYFTKQEMRQILHERNELKANLFLVQEELAYYQREILNDEKCPAIFMEAIKSAIKKQRKKVKAKMLGIQENMCSSDEDDQEALALPCFSPDEVDAKPPESKIKSMFGFLYRGNSVKTSTTITPTTTSAEAWEVIGPKEANLHEECSQTKE</sequence>
<keyword evidence="10" id="KW-0966">Cell projection</keyword>
<keyword evidence="5" id="KW-0963">Cytoplasm</keyword>
<evidence type="ECO:0000256" key="12">
    <source>
        <dbReference type="SAM" id="Coils"/>
    </source>
</evidence>
<keyword evidence="4" id="KW-0813">Transport</keyword>
<comment type="subcellular location">
    <subcellularLocation>
        <location evidence="1">Cell projection</location>
        <location evidence="1">Cilium</location>
    </subcellularLocation>
    <subcellularLocation>
        <location evidence="2">Cytoplasm</location>
        <location evidence="2">Cytoskeleton</location>
        <location evidence="2">Microtubule organizing center</location>
        <location evidence="2">Centrosome</location>
    </subcellularLocation>
    <subcellularLocation>
        <location evidence="3">Cytoplasm</location>
        <location evidence="3">Cytosol</location>
    </subcellularLocation>
</comment>
<reference evidence="15 16" key="1">
    <citation type="journal article" date="2018" name="Nat. Ecol. Evol.">
        <title>Shark genomes provide insights into elasmobranch evolution and the origin of vertebrates.</title>
        <authorList>
            <person name="Hara Y"/>
            <person name="Yamaguchi K"/>
            <person name="Onimaru K"/>
            <person name="Kadota M"/>
            <person name="Koyanagi M"/>
            <person name="Keeley SD"/>
            <person name="Tatsumi K"/>
            <person name="Tanaka K"/>
            <person name="Motone F"/>
            <person name="Kageyama Y"/>
            <person name="Nozu R"/>
            <person name="Adachi N"/>
            <person name="Nishimura O"/>
            <person name="Nakagawa R"/>
            <person name="Tanegashima C"/>
            <person name="Kiyatake I"/>
            <person name="Matsumoto R"/>
            <person name="Murakumo K"/>
            <person name="Nishida K"/>
            <person name="Terakita A"/>
            <person name="Kuratani S"/>
            <person name="Sato K"/>
            <person name="Hyodo S Kuraku.S."/>
        </authorList>
    </citation>
    <scope>NUCLEOTIDE SEQUENCE [LARGE SCALE GENOMIC DNA]</scope>
</reference>
<evidence type="ECO:0000256" key="4">
    <source>
        <dbReference type="ARBA" id="ARBA00022448"/>
    </source>
</evidence>
<evidence type="ECO:0000313" key="16">
    <source>
        <dbReference type="Proteomes" id="UP000287033"/>
    </source>
</evidence>
<gene>
    <name evidence="15" type="ORF">chiPu_0002055</name>
</gene>
<accession>A0A401RZS1</accession>
<evidence type="ECO:0000259" key="14">
    <source>
        <dbReference type="PROSITE" id="PS51777"/>
    </source>
</evidence>
<dbReference type="OMA" id="CFGRTFS"/>
<evidence type="ECO:0000256" key="10">
    <source>
        <dbReference type="ARBA" id="ARBA00023273"/>
    </source>
</evidence>
<dbReference type="GO" id="GO:0046983">
    <property type="term" value="F:protein dimerization activity"/>
    <property type="evidence" value="ECO:0007669"/>
    <property type="project" value="InterPro"/>
</dbReference>
<dbReference type="PANTHER" id="PTHR21502:SF7">
    <property type="entry name" value="RAB-INTERACTING LYSOSOMAL PROTEIN"/>
    <property type="match status" value="1"/>
</dbReference>
<evidence type="ECO:0000256" key="9">
    <source>
        <dbReference type="ARBA" id="ARBA00023212"/>
    </source>
</evidence>
<evidence type="ECO:0000256" key="3">
    <source>
        <dbReference type="ARBA" id="ARBA00004514"/>
    </source>
</evidence>
<dbReference type="InterPro" id="IPR021563">
    <property type="entry name" value="RILP_dimer"/>
</dbReference>
<evidence type="ECO:0000313" key="15">
    <source>
        <dbReference type="EMBL" id="GCC23657.1"/>
    </source>
</evidence>
<dbReference type="Gene3D" id="6.10.230.10">
    <property type="match status" value="1"/>
</dbReference>
<keyword evidence="8" id="KW-0969">Cilium</keyword>
<evidence type="ECO:0000256" key="5">
    <source>
        <dbReference type="ARBA" id="ARBA00022490"/>
    </source>
</evidence>
<feature type="domain" description="RH2" evidence="14">
    <location>
        <begin position="261"/>
        <end position="337"/>
    </location>
</feature>
<dbReference type="InterPro" id="IPR034743">
    <property type="entry name" value="RH1"/>
</dbReference>
<dbReference type="PROSITE" id="PS51776">
    <property type="entry name" value="RH1"/>
    <property type="match status" value="1"/>
</dbReference>
<organism evidence="15 16">
    <name type="scientific">Chiloscyllium punctatum</name>
    <name type="common">Brownbanded bambooshark</name>
    <name type="synonym">Hemiscyllium punctatum</name>
    <dbReference type="NCBI Taxonomy" id="137246"/>
    <lineage>
        <taxon>Eukaryota</taxon>
        <taxon>Metazoa</taxon>
        <taxon>Chordata</taxon>
        <taxon>Craniata</taxon>
        <taxon>Vertebrata</taxon>
        <taxon>Chondrichthyes</taxon>
        <taxon>Elasmobranchii</taxon>
        <taxon>Galeomorphii</taxon>
        <taxon>Galeoidea</taxon>
        <taxon>Orectolobiformes</taxon>
        <taxon>Hemiscylliidae</taxon>
        <taxon>Chiloscyllium</taxon>
    </lineage>
</organism>
<protein>
    <recommendedName>
        <fullName evidence="11">RILP-like protein 2</fullName>
    </recommendedName>
</protein>
<dbReference type="GO" id="GO:0051959">
    <property type="term" value="F:dynein light intermediate chain binding"/>
    <property type="evidence" value="ECO:0007669"/>
    <property type="project" value="TreeGrafter"/>
</dbReference>
<dbReference type="GO" id="GO:0015031">
    <property type="term" value="P:protein transport"/>
    <property type="evidence" value="ECO:0007669"/>
    <property type="project" value="UniProtKB-KW"/>
</dbReference>
<dbReference type="EMBL" id="BEZZ01000035">
    <property type="protein sequence ID" value="GCC23657.1"/>
    <property type="molecule type" value="Genomic_DNA"/>
</dbReference>
<evidence type="ECO:0000256" key="1">
    <source>
        <dbReference type="ARBA" id="ARBA00004138"/>
    </source>
</evidence>
<dbReference type="GO" id="GO:0031267">
    <property type="term" value="F:small GTPase binding"/>
    <property type="evidence" value="ECO:0007669"/>
    <property type="project" value="TreeGrafter"/>
</dbReference>
<keyword evidence="9" id="KW-0206">Cytoskeleton</keyword>
<evidence type="ECO:0000256" key="6">
    <source>
        <dbReference type="ARBA" id="ARBA00022927"/>
    </source>
</evidence>
<dbReference type="Pfam" id="PF09744">
    <property type="entry name" value="RH1"/>
    <property type="match status" value="1"/>
</dbReference>
<dbReference type="InterPro" id="IPR034744">
    <property type="entry name" value="RH2"/>
</dbReference>